<keyword evidence="3 5" id="KW-1133">Transmembrane helix</keyword>
<keyword evidence="4 5" id="KW-0472">Membrane</keyword>
<dbReference type="Gene3D" id="2.40.30.170">
    <property type="match status" value="1"/>
</dbReference>
<dbReference type="PRINTS" id="PR01490">
    <property type="entry name" value="RTXTOXIND"/>
</dbReference>
<comment type="subcellular location">
    <subcellularLocation>
        <location evidence="1">Membrane</location>
        <topology evidence="1">Single-pass membrane protein</topology>
    </subcellularLocation>
</comment>
<keyword evidence="2 5" id="KW-0812">Transmembrane</keyword>
<dbReference type="AlphaFoldDB" id="A0A4R8DME2"/>
<evidence type="ECO:0000256" key="5">
    <source>
        <dbReference type="SAM" id="Phobius"/>
    </source>
</evidence>
<comment type="caution">
    <text evidence="7">The sequence shown here is derived from an EMBL/GenBank/DDBJ whole genome shotgun (WGS) entry which is preliminary data.</text>
</comment>
<gene>
    <name evidence="7" type="ORF">EDB95_0159</name>
</gene>
<accession>A0A4R8DME2</accession>
<organism evidence="7 8">
    <name type="scientific">Dinghuibacter silviterrae</name>
    <dbReference type="NCBI Taxonomy" id="1539049"/>
    <lineage>
        <taxon>Bacteria</taxon>
        <taxon>Pseudomonadati</taxon>
        <taxon>Bacteroidota</taxon>
        <taxon>Chitinophagia</taxon>
        <taxon>Chitinophagales</taxon>
        <taxon>Chitinophagaceae</taxon>
        <taxon>Dinghuibacter</taxon>
    </lineage>
</organism>
<evidence type="ECO:0000313" key="8">
    <source>
        <dbReference type="Proteomes" id="UP000294498"/>
    </source>
</evidence>
<dbReference type="Pfam" id="PF26002">
    <property type="entry name" value="Beta-barrel_AprE"/>
    <property type="match status" value="1"/>
</dbReference>
<dbReference type="PANTHER" id="PTHR30386:SF26">
    <property type="entry name" value="TRANSPORT PROTEIN COMB"/>
    <property type="match status" value="1"/>
</dbReference>
<dbReference type="InterPro" id="IPR058982">
    <property type="entry name" value="Beta-barrel_AprE"/>
</dbReference>
<evidence type="ECO:0000256" key="3">
    <source>
        <dbReference type="ARBA" id="ARBA00022989"/>
    </source>
</evidence>
<dbReference type="PANTHER" id="PTHR30386">
    <property type="entry name" value="MEMBRANE FUSION SUBUNIT OF EMRAB-TOLC MULTIDRUG EFFLUX PUMP"/>
    <property type="match status" value="1"/>
</dbReference>
<dbReference type="GO" id="GO:0016020">
    <property type="term" value="C:membrane"/>
    <property type="evidence" value="ECO:0007669"/>
    <property type="project" value="UniProtKB-SubCell"/>
</dbReference>
<dbReference type="EMBL" id="SODV01000001">
    <property type="protein sequence ID" value="TDW99151.1"/>
    <property type="molecule type" value="Genomic_DNA"/>
</dbReference>
<reference evidence="7 8" key="1">
    <citation type="submission" date="2019-03" db="EMBL/GenBank/DDBJ databases">
        <title>Genomic Encyclopedia of Type Strains, Phase IV (KMG-IV): sequencing the most valuable type-strain genomes for metagenomic binning, comparative biology and taxonomic classification.</title>
        <authorList>
            <person name="Goeker M."/>
        </authorList>
    </citation>
    <scope>NUCLEOTIDE SEQUENCE [LARGE SCALE GENOMIC DNA]</scope>
    <source>
        <strain evidence="7 8">DSM 100059</strain>
    </source>
</reference>
<evidence type="ECO:0000313" key="7">
    <source>
        <dbReference type="EMBL" id="TDW99151.1"/>
    </source>
</evidence>
<name>A0A4R8DME2_9BACT</name>
<keyword evidence="8" id="KW-1185">Reference proteome</keyword>
<feature type="transmembrane region" description="Helical" evidence="5">
    <location>
        <begin position="25"/>
        <end position="46"/>
    </location>
</feature>
<dbReference type="OrthoDB" id="7057889at2"/>
<dbReference type="InterPro" id="IPR050739">
    <property type="entry name" value="MFP"/>
</dbReference>
<dbReference type="RefSeq" id="WP_133989628.1">
    <property type="nucleotide sequence ID" value="NZ_SODV01000001.1"/>
</dbReference>
<evidence type="ECO:0000256" key="2">
    <source>
        <dbReference type="ARBA" id="ARBA00022692"/>
    </source>
</evidence>
<evidence type="ECO:0000256" key="1">
    <source>
        <dbReference type="ARBA" id="ARBA00004167"/>
    </source>
</evidence>
<evidence type="ECO:0000259" key="6">
    <source>
        <dbReference type="Pfam" id="PF26002"/>
    </source>
</evidence>
<proteinExistence type="predicted"/>
<evidence type="ECO:0000256" key="4">
    <source>
        <dbReference type="ARBA" id="ARBA00023136"/>
    </source>
</evidence>
<protein>
    <submittedName>
        <fullName evidence="7">HlyD family secretion protein</fullName>
    </submittedName>
</protein>
<dbReference type="Proteomes" id="UP000294498">
    <property type="component" value="Unassembled WGS sequence"/>
</dbReference>
<sequence>MPSPIRRSEELDEIISSRPGFYERWALWGFFILLAVLAGGVGLIHYPDIVQADATLAATNAPKEVVPHSSGRLVRLLAANDDLVREGSAIGWLESTADHAAVFRLDTLLDSCLHLLNTDRTDKASALFRAPFGNLGELQTTYQQFIQAYQQFNDYLVNGYYIHRKEGLTRDLEYLRQMHGVLEDQQKLTRKDLTLSQEAYDANSSLYQEKVISRQDMRDQESKLVGKQLTLPQISSALLANETSQVDKQRDIDELEHSISQQKVLFQQAVRTLKSGAEDWIRKYVLTAPVGGRVVFIVPLQVDQYIQEGKVLGFVDPLNSRFYAQVNLGQANLGKLEVGQRVQLRFDAYPYQEFGYVEGRLQYISKVPSDSGFLANIELTHGLLTAYGRPIQYKNGLRAQALIVTKDMRLAERFYSSVVKRISR</sequence>
<feature type="domain" description="AprE-like beta-barrel" evidence="6">
    <location>
        <begin position="324"/>
        <end position="405"/>
    </location>
</feature>